<evidence type="ECO:0000313" key="2">
    <source>
        <dbReference type="EMBL" id="QXL89703.1"/>
    </source>
</evidence>
<dbReference type="Proteomes" id="UP000693972">
    <property type="component" value="Unassembled WGS sequence"/>
</dbReference>
<keyword evidence="3" id="KW-1185">Reference proteome</keyword>
<proteinExistence type="predicted"/>
<organism evidence="2">
    <name type="scientific">Gymnodinialimonas phycosphaerae</name>
    <dbReference type="NCBI Taxonomy" id="2841589"/>
    <lineage>
        <taxon>Bacteria</taxon>
        <taxon>Pseudomonadati</taxon>
        <taxon>Pseudomonadota</taxon>
        <taxon>Alphaproteobacteria</taxon>
        <taxon>Rhodobacterales</taxon>
        <taxon>Paracoccaceae</taxon>
        <taxon>Gymnodinialimonas</taxon>
    </lineage>
</organism>
<dbReference type="EMBL" id="JAIMBW010000001">
    <property type="protein sequence ID" value="MBY4892985.1"/>
    <property type="molecule type" value="Genomic_DNA"/>
</dbReference>
<protein>
    <submittedName>
        <fullName evidence="2">Uncharacterized protein</fullName>
    </submittedName>
</protein>
<evidence type="ECO:0000313" key="3">
    <source>
        <dbReference type="Proteomes" id="UP000693972"/>
    </source>
</evidence>
<name>A0A975TXU0_9RHOB</name>
<gene>
    <name evidence="1" type="ORF">KUL25_09435</name>
    <name evidence="2" type="ORF">KUL25_09440</name>
</gene>
<sequence>MKHETPLKRDPNAMLSDALNEGWETVDTLPVRGDGVFLVLTLSGLTRRAHNRNAERKARRADAYGPKRSTVVAVDSGNYLSAIAWTWPKD</sequence>
<dbReference type="AlphaFoldDB" id="A0A975TXU0"/>
<evidence type="ECO:0000313" key="1">
    <source>
        <dbReference type="EMBL" id="MBY4892985.1"/>
    </source>
</evidence>
<reference evidence="2 3" key="1">
    <citation type="submission" date="2021-07" db="EMBL/GenBank/DDBJ databases">
        <title>Karlodiniumbacter phycospheric gen. nov., sp. nov., a phycosphere bacterium isolated from karlodinium veneficum.</title>
        <authorList>
            <person name="Peng Y."/>
            <person name="Jiang L."/>
            <person name="Lee J."/>
        </authorList>
    </citation>
    <scope>NUCLEOTIDE SEQUENCE</scope>
    <source>
        <strain evidence="2 3">N5</strain>
    </source>
</reference>
<dbReference type="RefSeq" id="WP_257892725.1">
    <property type="nucleotide sequence ID" value="NZ_JAIMBW010000001.1"/>
</dbReference>
<dbReference type="EMBL" id="CP078073">
    <property type="protein sequence ID" value="QXL89703.1"/>
    <property type="molecule type" value="Genomic_DNA"/>
</dbReference>
<accession>A0A975TXU0</accession>